<gene>
    <name evidence="1" type="ORF">V6257_08980</name>
</gene>
<dbReference type="Proteomes" id="UP001371391">
    <property type="component" value="Unassembled WGS sequence"/>
</dbReference>
<keyword evidence="2" id="KW-1185">Reference proteome</keyword>
<sequence length="319" mass="35760">MILREYERFIVECELVVSMTPKEAPFIGFEDSNHYLVKYINSGNAVYKMFNGRVSVRAVKAIDNDDSISILFIYNDKDASDPSFSNDTTGSVRTEKKLKDEGIAVSAHLTVMKKPASKKFKNSCLALLEEVPGLNRRNIASALTHFFKEATDYECDSPNSKGKIHPRQIISLDSCATHNLKELMKTGKLRGFTAVQSSVNERLDEDSEIPVLIKERTMRLGVGSLMGDKAVGVIEQVRKKVLGEEYSKLRVSYTDKNGRNKSIDIDAREEDALSKGYSKVVKVELTDLISQCEDTIHDDLNNKMLTHLASMGSSEDDFR</sequence>
<accession>A0ABU9GZZ5</accession>
<reference evidence="1 2" key="1">
    <citation type="submission" date="2024-02" db="EMBL/GenBank/DDBJ databases">
        <title>Bacteria isolated from the canopy kelp, Nereocystis luetkeana.</title>
        <authorList>
            <person name="Pfister C.A."/>
            <person name="Younker I.T."/>
            <person name="Light S.H."/>
        </authorList>
    </citation>
    <scope>NUCLEOTIDE SEQUENCE [LARGE SCALE GENOMIC DNA]</scope>
    <source>
        <strain evidence="1 2">TI.1.03</strain>
    </source>
</reference>
<organism evidence="1 2">
    <name type="scientific">Pseudoalteromonas issachenkonii</name>
    <dbReference type="NCBI Taxonomy" id="152297"/>
    <lineage>
        <taxon>Bacteria</taxon>
        <taxon>Pseudomonadati</taxon>
        <taxon>Pseudomonadota</taxon>
        <taxon>Gammaproteobacteria</taxon>
        <taxon>Alteromonadales</taxon>
        <taxon>Pseudoalteromonadaceae</taxon>
        <taxon>Pseudoalteromonas</taxon>
    </lineage>
</organism>
<name>A0ABU9GZZ5_9GAMM</name>
<protein>
    <submittedName>
        <fullName evidence="1">Uncharacterized protein</fullName>
    </submittedName>
</protein>
<comment type="caution">
    <text evidence="1">The sequence shown here is derived from an EMBL/GenBank/DDBJ whole genome shotgun (WGS) entry which is preliminary data.</text>
</comment>
<dbReference type="RefSeq" id="WP_197118957.1">
    <property type="nucleotide sequence ID" value="NZ_JBAKAW010000007.1"/>
</dbReference>
<evidence type="ECO:0000313" key="2">
    <source>
        <dbReference type="Proteomes" id="UP001371391"/>
    </source>
</evidence>
<dbReference type="EMBL" id="JBAKAW010000007">
    <property type="protein sequence ID" value="MEL0655160.1"/>
    <property type="molecule type" value="Genomic_DNA"/>
</dbReference>
<proteinExistence type="predicted"/>
<evidence type="ECO:0000313" key="1">
    <source>
        <dbReference type="EMBL" id="MEL0655160.1"/>
    </source>
</evidence>